<dbReference type="RefSeq" id="WP_068000143.1">
    <property type="nucleotide sequence ID" value="NZ_QQBC01000005.1"/>
</dbReference>
<protein>
    <submittedName>
        <fullName evidence="3">Uncharacterized protein</fullName>
    </submittedName>
</protein>
<dbReference type="AlphaFoldDB" id="A0A370I6W4"/>
<keyword evidence="4" id="KW-1185">Reference proteome</keyword>
<keyword evidence="2" id="KW-1133">Transmembrane helix</keyword>
<keyword evidence="2" id="KW-0472">Membrane</keyword>
<feature type="compositionally biased region" description="Low complexity" evidence="1">
    <location>
        <begin position="22"/>
        <end position="40"/>
    </location>
</feature>
<feature type="region of interest" description="Disordered" evidence="1">
    <location>
        <begin position="1"/>
        <end position="108"/>
    </location>
</feature>
<dbReference type="Proteomes" id="UP000254869">
    <property type="component" value="Unassembled WGS sequence"/>
</dbReference>
<feature type="compositionally biased region" description="Pro residues" evidence="1">
    <location>
        <begin position="70"/>
        <end position="80"/>
    </location>
</feature>
<feature type="compositionally biased region" description="Polar residues" evidence="1">
    <location>
        <begin position="1"/>
        <end position="21"/>
    </location>
</feature>
<gene>
    <name evidence="3" type="ORF">DFR76_105158</name>
</gene>
<comment type="caution">
    <text evidence="3">The sequence shown here is derived from an EMBL/GenBank/DDBJ whole genome shotgun (WGS) entry which is preliminary data.</text>
</comment>
<feature type="region of interest" description="Disordered" evidence="1">
    <location>
        <begin position="177"/>
        <end position="196"/>
    </location>
</feature>
<reference evidence="3 4" key="1">
    <citation type="submission" date="2018-07" db="EMBL/GenBank/DDBJ databases">
        <title>Genomic Encyclopedia of Type Strains, Phase IV (KMG-IV): sequencing the most valuable type-strain genomes for metagenomic binning, comparative biology and taxonomic classification.</title>
        <authorList>
            <person name="Goeker M."/>
        </authorList>
    </citation>
    <scope>NUCLEOTIDE SEQUENCE [LARGE SCALE GENOMIC DNA]</scope>
    <source>
        <strain evidence="3 4">DSM 44290</strain>
    </source>
</reference>
<keyword evidence="2" id="KW-0812">Transmembrane</keyword>
<feature type="compositionally biased region" description="Low complexity" evidence="1">
    <location>
        <begin position="81"/>
        <end position="97"/>
    </location>
</feature>
<organism evidence="3 4">
    <name type="scientific">Nocardia pseudobrasiliensis</name>
    <dbReference type="NCBI Taxonomy" id="45979"/>
    <lineage>
        <taxon>Bacteria</taxon>
        <taxon>Bacillati</taxon>
        <taxon>Actinomycetota</taxon>
        <taxon>Actinomycetes</taxon>
        <taxon>Mycobacteriales</taxon>
        <taxon>Nocardiaceae</taxon>
        <taxon>Nocardia</taxon>
    </lineage>
</organism>
<evidence type="ECO:0000313" key="3">
    <source>
        <dbReference type="EMBL" id="RDI65841.1"/>
    </source>
</evidence>
<evidence type="ECO:0000313" key="4">
    <source>
        <dbReference type="Proteomes" id="UP000254869"/>
    </source>
</evidence>
<dbReference type="EMBL" id="QQBC01000005">
    <property type="protein sequence ID" value="RDI65841.1"/>
    <property type="molecule type" value="Genomic_DNA"/>
</dbReference>
<sequence length="323" mass="33435">MTGTNPGHPQDGQGNETVQWWSTPPASTSPGTPITGTEPTVLGGGQHGPVTGADPTVLGAGFDAYRGVAQPPPYPQPGYPAQPYTGAPYGQQPGYPQQFPPPPPPRKGGSAGWIIGGVIGLIVIIGAVAGVVALTHKSGGGGSVVGPDKKKIDGNYSMATVTNACALVDPTVLRKWAPNQKGQPTHTERAPDSSYGGGSLDCRATYDGAGKYGSQGSDLKLEVSFQSQYGTPEFNSWKDYDTKTTGSGRASGSIAGIGEQAYYATYEQTYGSFVSLDYTCATLDSNMSAKVKFSIETATPTSKDDVGAICKDQLKKVLAGLHK</sequence>
<evidence type="ECO:0000256" key="2">
    <source>
        <dbReference type="SAM" id="Phobius"/>
    </source>
</evidence>
<proteinExistence type="predicted"/>
<accession>A0A370I6W4</accession>
<name>A0A370I6W4_9NOCA</name>
<evidence type="ECO:0000256" key="1">
    <source>
        <dbReference type="SAM" id="MobiDB-lite"/>
    </source>
</evidence>
<feature type="transmembrane region" description="Helical" evidence="2">
    <location>
        <begin position="111"/>
        <end position="134"/>
    </location>
</feature>